<reference evidence="4" key="1">
    <citation type="journal article" date="2019" name="Int. J. Syst. Evol. Microbiol.">
        <title>The Global Catalogue of Microorganisms (GCM) 10K type strain sequencing project: providing services to taxonomists for standard genome sequencing and annotation.</title>
        <authorList>
            <consortium name="The Broad Institute Genomics Platform"/>
            <consortium name="The Broad Institute Genome Sequencing Center for Infectious Disease"/>
            <person name="Wu L."/>
            <person name="Ma J."/>
        </authorList>
    </citation>
    <scope>NUCLEOTIDE SEQUENCE [LARGE SCALE GENOMIC DNA]</scope>
    <source>
        <strain evidence="4">JCM 13249</strain>
    </source>
</reference>
<feature type="region of interest" description="Disordered" evidence="1">
    <location>
        <begin position="286"/>
        <end position="369"/>
    </location>
</feature>
<dbReference type="InterPro" id="IPR006311">
    <property type="entry name" value="TAT_signal"/>
</dbReference>
<accession>A0ABP4WS99</accession>
<dbReference type="EMBL" id="BAAALS010000017">
    <property type="protein sequence ID" value="GAA1761767.1"/>
    <property type="molecule type" value="Genomic_DNA"/>
</dbReference>
<organism evidence="3 4">
    <name type="scientific">Luedemannella helvata</name>
    <dbReference type="NCBI Taxonomy" id="349315"/>
    <lineage>
        <taxon>Bacteria</taxon>
        <taxon>Bacillati</taxon>
        <taxon>Actinomycetota</taxon>
        <taxon>Actinomycetes</taxon>
        <taxon>Micromonosporales</taxon>
        <taxon>Micromonosporaceae</taxon>
        <taxon>Luedemannella</taxon>
    </lineage>
</organism>
<keyword evidence="2" id="KW-0472">Membrane</keyword>
<keyword evidence="4" id="KW-1185">Reference proteome</keyword>
<feature type="compositionally biased region" description="Pro residues" evidence="1">
    <location>
        <begin position="297"/>
        <end position="308"/>
    </location>
</feature>
<feature type="compositionally biased region" description="Polar residues" evidence="1">
    <location>
        <begin position="219"/>
        <end position="228"/>
    </location>
</feature>
<name>A0ABP4WS99_9ACTN</name>
<evidence type="ECO:0000313" key="4">
    <source>
        <dbReference type="Proteomes" id="UP001500655"/>
    </source>
</evidence>
<gene>
    <name evidence="3" type="ORF">GCM10009681_36140</name>
</gene>
<feature type="transmembrane region" description="Helical" evidence="2">
    <location>
        <begin position="232"/>
        <end position="253"/>
    </location>
</feature>
<proteinExistence type="predicted"/>
<dbReference type="PROSITE" id="PS51318">
    <property type="entry name" value="TAT"/>
    <property type="match status" value="1"/>
</dbReference>
<keyword evidence="2" id="KW-1133">Transmembrane helix</keyword>
<dbReference type="RefSeq" id="WP_344083072.1">
    <property type="nucleotide sequence ID" value="NZ_BAAALS010000017.1"/>
</dbReference>
<evidence type="ECO:0000256" key="2">
    <source>
        <dbReference type="SAM" id="Phobius"/>
    </source>
</evidence>
<evidence type="ECO:0000313" key="3">
    <source>
        <dbReference type="EMBL" id="GAA1761767.1"/>
    </source>
</evidence>
<dbReference type="Proteomes" id="UP001500655">
    <property type="component" value="Unassembled WGS sequence"/>
</dbReference>
<keyword evidence="2" id="KW-0812">Transmembrane</keyword>
<feature type="compositionally biased region" description="Pro residues" evidence="1">
    <location>
        <begin position="344"/>
        <end position="357"/>
    </location>
</feature>
<comment type="caution">
    <text evidence="3">The sequence shown here is derived from an EMBL/GenBank/DDBJ whole genome shotgun (WGS) entry which is preliminary data.</text>
</comment>
<feature type="compositionally biased region" description="Pro residues" evidence="1">
    <location>
        <begin position="320"/>
        <end position="334"/>
    </location>
</feature>
<protein>
    <submittedName>
        <fullName evidence="3">Uncharacterized protein</fullName>
    </submittedName>
</protein>
<evidence type="ECO:0000256" key="1">
    <source>
        <dbReference type="SAM" id="MobiDB-lite"/>
    </source>
</evidence>
<feature type="region of interest" description="Disordered" evidence="1">
    <location>
        <begin position="173"/>
        <end position="228"/>
    </location>
</feature>
<sequence length="369" mass="37871">MTAKRQLLRVTAVAVAVMTGVGTAVVTAAPAWAISPRIDVTMQVSSPIVAGGEGREVQTRIRNETRRLMYVDVRRALYIQLRGVQPQHVRVSINGGGARAAEALGNGTLRIPIDQNGKTLRPRGADNGQDELSLGLTLRFTSDAPAGRATVRLGVTAAGFNDPAFSRAHALTVRAGAAPSPSRSPSPKPTTEAPPTSELPVETATDVLPGGGEAGQPTAAATANNSGSGVPWPMYLLGTLLIVGGGILIWWLLRGGKPEEDAPAPALAGGGHTAVLPAATQVIPQPRSAYPPATYGAPPPPPPHPLVQPSPLVGGMGQPNPAPPPRGYGPPAEPGGPGLVPGAPHRPVPPPQQPTAPLPRIEDGRHRAD</sequence>
<feature type="compositionally biased region" description="Basic and acidic residues" evidence="1">
    <location>
        <begin position="360"/>
        <end position="369"/>
    </location>
</feature>